<keyword evidence="3" id="KW-1185">Reference proteome</keyword>
<dbReference type="GO" id="GO:0000731">
    <property type="term" value="P:DNA synthesis involved in DNA repair"/>
    <property type="evidence" value="ECO:0007669"/>
    <property type="project" value="TreeGrafter"/>
</dbReference>
<sequence length="463" mass="52619">MNTDIINRVCVKGLFGLYSYDLPRASIFSNATILYGDNGVGKSTLLRLVYHLLSSAGDRGHRTALWKTEFSSLEVVLSTGIAVSATRLSEDGIKFIRLDITKEGETIARWNYINNRSSRNLFDDDTFRVFIDENGRKTRVSRKRLHAFENENDDGVPTGEDLYLKVLSEYAPTMFMLNADRRLDSDSVADPSDEVELRRLMHFDTPSSINELVQRSREIGLSQALSSASRWISQKAIIGTNQGSTNVHTVYTDVVNKIVSPYSTFESETSVASLVERLKKIEVRISDHAHYDLATELSTKDFIEALELENEQKSELAAELLKPYIQSLERKLEAVDPIYEVIDSFVKAINEFLNDKTINYQLGKGFRILNPFEVELEASQLSSGEQQLLLLFCYVITARDKPSVFMIDEPEISLNIKWQRQLIQALLQITEGSDIQFIFASHSMELLAQHRHRVVKLENCQDV</sequence>
<protein>
    <recommendedName>
        <fullName evidence="1">ATPase AAA-type core domain-containing protein</fullName>
    </recommendedName>
</protein>
<dbReference type="EMBL" id="JWLW01000017">
    <property type="protein sequence ID" value="KHT52488.1"/>
    <property type="molecule type" value="Genomic_DNA"/>
</dbReference>
<evidence type="ECO:0000313" key="3">
    <source>
        <dbReference type="Proteomes" id="UP000031197"/>
    </source>
</evidence>
<evidence type="ECO:0000259" key="1">
    <source>
        <dbReference type="Pfam" id="PF13304"/>
    </source>
</evidence>
<reference evidence="2 3" key="1">
    <citation type="submission" date="2014-12" db="EMBL/GenBank/DDBJ databases">
        <title>Genome sequencing of Alteromonas marina AD001.</title>
        <authorList>
            <person name="Adrian T.G.S."/>
            <person name="Chan K.G."/>
        </authorList>
    </citation>
    <scope>NUCLEOTIDE SEQUENCE [LARGE SCALE GENOMIC DNA]</scope>
    <source>
        <strain evidence="2 3">AD001</strain>
    </source>
</reference>
<dbReference type="CDD" id="cd00267">
    <property type="entry name" value="ABC_ATPase"/>
    <property type="match status" value="1"/>
</dbReference>
<dbReference type="GO" id="GO:0016887">
    <property type="term" value="F:ATP hydrolysis activity"/>
    <property type="evidence" value="ECO:0007669"/>
    <property type="project" value="InterPro"/>
</dbReference>
<dbReference type="GO" id="GO:0006302">
    <property type="term" value="P:double-strand break repair"/>
    <property type="evidence" value="ECO:0007669"/>
    <property type="project" value="TreeGrafter"/>
</dbReference>
<dbReference type="InterPro" id="IPR027417">
    <property type="entry name" value="P-loop_NTPase"/>
</dbReference>
<proteinExistence type="predicted"/>
<dbReference type="PANTHER" id="PTHR32182:SF23">
    <property type="entry name" value="ATP BINDING PROTEIN"/>
    <property type="match status" value="1"/>
</dbReference>
<dbReference type="Gene3D" id="3.40.50.300">
    <property type="entry name" value="P-loop containing nucleotide triphosphate hydrolases"/>
    <property type="match status" value="1"/>
</dbReference>
<dbReference type="GO" id="GO:0005524">
    <property type="term" value="F:ATP binding"/>
    <property type="evidence" value="ECO:0007669"/>
    <property type="project" value="InterPro"/>
</dbReference>
<gene>
    <name evidence="2" type="ORF">RJ41_11025</name>
</gene>
<dbReference type="RefSeq" id="WP_039220525.1">
    <property type="nucleotide sequence ID" value="NZ_JWLW01000017.1"/>
</dbReference>
<dbReference type="OrthoDB" id="9815944at2"/>
<comment type="caution">
    <text evidence="2">The sequence shown here is derived from an EMBL/GenBank/DDBJ whole genome shotgun (WGS) entry which is preliminary data.</text>
</comment>
<accession>A0A0B3Z407</accession>
<dbReference type="SUPFAM" id="SSF52540">
    <property type="entry name" value="P-loop containing nucleoside triphosphate hydrolases"/>
    <property type="match status" value="1"/>
</dbReference>
<dbReference type="Pfam" id="PF13304">
    <property type="entry name" value="AAA_21"/>
    <property type="match status" value="1"/>
</dbReference>
<dbReference type="AlphaFoldDB" id="A0A0B3Z407"/>
<feature type="domain" description="ATPase AAA-type core" evidence="1">
    <location>
        <begin position="270"/>
        <end position="448"/>
    </location>
</feature>
<dbReference type="Proteomes" id="UP000031197">
    <property type="component" value="Unassembled WGS sequence"/>
</dbReference>
<evidence type="ECO:0000313" key="2">
    <source>
        <dbReference type="EMBL" id="KHT52488.1"/>
    </source>
</evidence>
<organism evidence="2 3">
    <name type="scientific">Alteromonas marina</name>
    <dbReference type="NCBI Taxonomy" id="203795"/>
    <lineage>
        <taxon>Bacteria</taxon>
        <taxon>Pseudomonadati</taxon>
        <taxon>Pseudomonadota</taxon>
        <taxon>Gammaproteobacteria</taxon>
        <taxon>Alteromonadales</taxon>
        <taxon>Alteromonadaceae</taxon>
        <taxon>Alteromonas/Salinimonas group</taxon>
        <taxon>Alteromonas</taxon>
    </lineage>
</organism>
<dbReference type="InterPro" id="IPR003959">
    <property type="entry name" value="ATPase_AAA_core"/>
</dbReference>
<name>A0A0B3Z407_9ALTE</name>
<dbReference type="PANTHER" id="PTHR32182">
    <property type="entry name" value="DNA REPLICATION AND REPAIR PROTEIN RECF"/>
    <property type="match status" value="1"/>
</dbReference>